<reference evidence="1" key="1">
    <citation type="submission" date="2020-05" db="EMBL/GenBank/DDBJ databases">
        <authorList>
            <person name="Chiriac C."/>
            <person name="Salcher M."/>
            <person name="Ghai R."/>
            <person name="Kavagutti S V."/>
        </authorList>
    </citation>
    <scope>NUCLEOTIDE SEQUENCE</scope>
</reference>
<evidence type="ECO:0000313" key="1">
    <source>
        <dbReference type="EMBL" id="CAB4769859.1"/>
    </source>
</evidence>
<dbReference type="InterPro" id="IPR021903">
    <property type="entry name" value="DUF3515"/>
</dbReference>
<dbReference type="PROSITE" id="PS51257">
    <property type="entry name" value="PROKAR_LIPOPROTEIN"/>
    <property type="match status" value="1"/>
</dbReference>
<proteinExistence type="predicted"/>
<accession>A0A6J6VEZ7</accession>
<name>A0A6J6VEZ7_9ZZZZ</name>
<dbReference type="Pfam" id="PF12028">
    <property type="entry name" value="DUF3515"/>
    <property type="match status" value="1"/>
</dbReference>
<gene>
    <name evidence="1" type="ORF">UFOPK2938_00100</name>
</gene>
<sequence>MPRRHLLVVSAVALALIGLAGCGEAGTAVPAPTPSGPAGLACRGLISALPAQVSGQDSRAVLPSSAFTAAWGKDPITLACGVATPPALQPDSPLVTINGVDWFVEQGRVTTFTTVNRVANVQISVPTSYAPEASAVSELADEITAKIPSKD</sequence>
<organism evidence="1">
    <name type="scientific">freshwater metagenome</name>
    <dbReference type="NCBI Taxonomy" id="449393"/>
    <lineage>
        <taxon>unclassified sequences</taxon>
        <taxon>metagenomes</taxon>
        <taxon>ecological metagenomes</taxon>
    </lineage>
</organism>
<dbReference type="EMBL" id="CAEZZX010000010">
    <property type="protein sequence ID" value="CAB4769859.1"/>
    <property type="molecule type" value="Genomic_DNA"/>
</dbReference>
<protein>
    <submittedName>
        <fullName evidence="1">Unannotated protein</fullName>
    </submittedName>
</protein>
<dbReference type="AlphaFoldDB" id="A0A6J6VEZ7"/>